<organism evidence="2 3">
    <name type="scientific">Tilletia controversa</name>
    <name type="common">dwarf bunt fungus</name>
    <dbReference type="NCBI Taxonomy" id="13291"/>
    <lineage>
        <taxon>Eukaryota</taxon>
        <taxon>Fungi</taxon>
        <taxon>Dikarya</taxon>
        <taxon>Basidiomycota</taxon>
        <taxon>Ustilaginomycotina</taxon>
        <taxon>Exobasidiomycetes</taxon>
        <taxon>Tilletiales</taxon>
        <taxon>Tilletiaceae</taxon>
        <taxon>Tilletia</taxon>
    </lineage>
</organism>
<feature type="region of interest" description="Disordered" evidence="1">
    <location>
        <begin position="41"/>
        <end position="107"/>
    </location>
</feature>
<name>A0A8X7SYU1_9BASI</name>
<feature type="compositionally biased region" description="Low complexity" evidence="1">
    <location>
        <begin position="61"/>
        <end position="87"/>
    </location>
</feature>
<proteinExistence type="predicted"/>
<dbReference type="AlphaFoldDB" id="A0A8X7SYU1"/>
<dbReference type="Proteomes" id="UP000077684">
    <property type="component" value="Unassembled WGS sequence"/>
</dbReference>
<gene>
    <name evidence="2" type="ORF">A4X06_0g1990</name>
</gene>
<evidence type="ECO:0000313" key="3">
    <source>
        <dbReference type="Proteomes" id="UP000077684"/>
    </source>
</evidence>
<dbReference type="EMBL" id="LWDE02000140">
    <property type="protein sequence ID" value="KAE8252709.1"/>
    <property type="molecule type" value="Genomic_DNA"/>
</dbReference>
<evidence type="ECO:0000313" key="2">
    <source>
        <dbReference type="EMBL" id="KAE8252709.1"/>
    </source>
</evidence>
<protein>
    <submittedName>
        <fullName evidence="2">Uncharacterized protein</fullName>
    </submittedName>
</protein>
<sequence length="107" mass="11231">MGAHDILDVHIRHIMVVGLAPVALIQSLDINMPVNNDRAERLRQARAANRSAMEQKKNDAATEPTTTASTATTATTATTGSSEPAGSLTGPPSTPKTSAIRKRGRAD</sequence>
<keyword evidence="3" id="KW-1185">Reference proteome</keyword>
<reference evidence="2" key="2">
    <citation type="journal article" date="2019" name="IMA Fungus">
        <title>Genome sequencing and comparison of five Tilletia species to identify candidate genes for the detection of regulated species infecting wheat.</title>
        <authorList>
            <person name="Nguyen H.D.T."/>
            <person name="Sultana T."/>
            <person name="Kesanakurti P."/>
            <person name="Hambleton S."/>
        </authorList>
    </citation>
    <scope>NUCLEOTIDE SEQUENCE</scope>
    <source>
        <strain evidence="2">DAOMC 236426</strain>
    </source>
</reference>
<accession>A0A8X7SYU1</accession>
<evidence type="ECO:0000256" key="1">
    <source>
        <dbReference type="SAM" id="MobiDB-lite"/>
    </source>
</evidence>
<reference evidence="2" key="1">
    <citation type="submission" date="2016-04" db="EMBL/GenBank/DDBJ databases">
        <authorList>
            <person name="Nguyen H.D."/>
            <person name="Samba Siva P."/>
            <person name="Cullis J."/>
            <person name="Levesque C.A."/>
            <person name="Hambleton S."/>
        </authorList>
    </citation>
    <scope>NUCLEOTIDE SEQUENCE</scope>
    <source>
        <strain evidence="2">DAOMC 236426</strain>
    </source>
</reference>
<comment type="caution">
    <text evidence="2">The sequence shown here is derived from an EMBL/GenBank/DDBJ whole genome shotgun (WGS) entry which is preliminary data.</text>
</comment>